<proteinExistence type="inferred from homology"/>
<organism evidence="4">
    <name type="scientific">Polaromonas hydrogenivorans</name>
    <dbReference type="NCBI Taxonomy" id="335476"/>
    <lineage>
        <taxon>Bacteria</taxon>
        <taxon>Pseudomonadati</taxon>
        <taxon>Pseudomonadota</taxon>
        <taxon>Betaproteobacteria</taxon>
        <taxon>Burkholderiales</taxon>
        <taxon>Comamonadaceae</taxon>
        <taxon>Polaromonas</taxon>
    </lineage>
</organism>
<accession>A0AAU7LV15</accession>
<dbReference type="InterPro" id="IPR003325">
    <property type="entry name" value="TerD"/>
</dbReference>
<keyword evidence="2" id="KW-0778">Tellurium resistance</keyword>
<evidence type="ECO:0000256" key="1">
    <source>
        <dbReference type="ARBA" id="ARBA00008775"/>
    </source>
</evidence>
<dbReference type="PANTHER" id="PTHR32097:SF4">
    <property type="entry name" value="GENERAL STRESS PROTEIN 16U"/>
    <property type="match status" value="1"/>
</dbReference>
<dbReference type="Gene3D" id="2.60.60.30">
    <property type="entry name" value="sav2460 like domains"/>
    <property type="match status" value="1"/>
</dbReference>
<gene>
    <name evidence="4" type="ORF">ABLV49_02735</name>
</gene>
<sequence>MSLTLSLSKPGDKAAKLSLNLNKDEKFTAKLLWDGGTDLDLHALLCVGVEGGQAGITSLDQILSTYNVRRKIAGSEVGVIDKNADGTFEIYQGALVHSADAIDGKLDGVDEWIRVDPARIPKKSGEFIEIPLIAMIHPQSGSQTFANVRNAQVQIVNSRGDTLLDISLSAQFGPFIGVQMGSIMIDSNGKAEFSQVGSGFMGDFNSVIEHFG</sequence>
<evidence type="ECO:0000259" key="3">
    <source>
        <dbReference type="Pfam" id="PF02342"/>
    </source>
</evidence>
<dbReference type="AlphaFoldDB" id="A0AAU7LV15"/>
<dbReference type="Pfam" id="PF02342">
    <property type="entry name" value="TerD"/>
    <property type="match status" value="1"/>
</dbReference>
<protein>
    <submittedName>
        <fullName evidence="4">TerD family protein</fullName>
    </submittedName>
</protein>
<comment type="similarity">
    <text evidence="1">Belongs to the CAPAB/TerDEXZ family.</text>
</comment>
<dbReference type="InterPro" id="IPR051324">
    <property type="entry name" value="Stress/Tellurium_Resist"/>
</dbReference>
<reference evidence="4" key="1">
    <citation type="submission" date="2024-05" db="EMBL/GenBank/DDBJ databases">
        <authorList>
            <person name="Bunk B."/>
            <person name="Swiderski J."/>
            <person name="Sproer C."/>
            <person name="Thiel V."/>
        </authorList>
    </citation>
    <scope>NUCLEOTIDE SEQUENCE</scope>
    <source>
        <strain evidence="4">DSM 17735</strain>
    </source>
</reference>
<name>A0AAU7LV15_9BURK</name>
<evidence type="ECO:0000256" key="2">
    <source>
        <dbReference type="ARBA" id="ARBA00022686"/>
    </source>
</evidence>
<dbReference type="GO" id="GO:0046690">
    <property type="term" value="P:response to tellurium ion"/>
    <property type="evidence" value="ECO:0007669"/>
    <property type="project" value="UniProtKB-KW"/>
</dbReference>
<dbReference type="RefSeq" id="WP_349280085.1">
    <property type="nucleotide sequence ID" value="NZ_CBCSCU010000039.1"/>
</dbReference>
<feature type="domain" description="TerD" evidence="3">
    <location>
        <begin position="92"/>
        <end position="211"/>
    </location>
</feature>
<dbReference type="PANTHER" id="PTHR32097">
    <property type="entry name" value="CAMP-BINDING PROTEIN 1-RELATED"/>
    <property type="match status" value="1"/>
</dbReference>
<evidence type="ECO:0000313" key="4">
    <source>
        <dbReference type="EMBL" id="XBP70748.1"/>
    </source>
</evidence>
<dbReference type="EMBL" id="CP157675">
    <property type="protein sequence ID" value="XBP70748.1"/>
    <property type="molecule type" value="Genomic_DNA"/>
</dbReference>